<evidence type="ECO:0000313" key="2">
    <source>
        <dbReference type="EMBL" id="MBF9069946.1"/>
    </source>
</evidence>
<proteinExistence type="predicted"/>
<accession>A0A931B6L7</accession>
<reference evidence="2" key="1">
    <citation type="submission" date="2020-11" db="EMBL/GenBank/DDBJ databases">
        <title>Isolation and identification of active actinomycetes.</title>
        <authorList>
            <person name="Yu B."/>
        </authorList>
    </citation>
    <scope>NUCLEOTIDE SEQUENCE</scope>
    <source>
        <strain evidence="2">NEAU-YB345</strain>
    </source>
</reference>
<dbReference type="AlphaFoldDB" id="A0A931B6L7"/>
<name>A0A931B6L7_9ACTN</name>
<gene>
    <name evidence="2" type="ORF">I2501_18140</name>
</gene>
<dbReference type="EMBL" id="JADPRT010000007">
    <property type="protein sequence ID" value="MBF9069946.1"/>
    <property type="molecule type" value="Genomic_DNA"/>
</dbReference>
<protein>
    <recommendedName>
        <fullName evidence="4">Secreted protein</fullName>
    </recommendedName>
</protein>
<sequence>MKKVIALAALTTAGIAVAAPAQADDGANSPQSKGFKAVVTCLPDLVLTPVTGPAAATHCVRGQLFDHSN</sequence>
<feature type="signal peptide" evidence="1">
    <location>
        <begin position="1"/>
        <end position="18"/>
    </location>
</feature>
<comment type="caution">
    <text evidence="2">The sequence shown here is derived from an EMBL/GenBank/DDBJ whole genome shotgun (WGS) entry which is preliminary data.</text>
</comment>
<evidence type="ECO:0008006" key="4">
    <source>
        <dbReference type="Google" id="ProtNLM"/>
    </source>
</evidence>
<evidence type="ECO:0000313" key="3">
    <source>
        <dbReference type="Proteomes" id="UP000657385"/>
    </source>
</evidence>
<dbReference type="Proteomes" id="UP000657385">
    <property type="component" value="Unassembled WGS sequence"/>
</dbReference>
<dbReference type="RefSeq" id="WP_196195129.1">
    <property type="nucleotide sequence ID" value="NZ_JADPRT010000007.1"/>
</dbReference>
<evidence type="ECO:0000256" key="1">
    <source>
        <dbReference type="SAM" id="SignalP"/>
    </source>
</evidence>
<keyword evidence="1" id="KW-0732">Signal</keyword>
<keyword evidence="3" id="KW-1185">Reference proteome</keyword>
<feature type="chain" id="PRO_5039104773" description="Secreted protein" evidence="1">
    <location>
        <begin position="19"/>
        <end position="69"/>
    </location>
</feature>
<organism evidence="2 3">
    <name type="scientific">Streptacidiphilus fuscans</name>
    <dbReference type="NCBI Taxonomy" id="2789292"/>
    <lineage>
        <taxon>Bacteria</taxon>
        <taxon>Bacillati</taxon>
        <taxon>Actinomycetota</taxon>
        <taxon>Actinomycetes</taxon>
        <taxon>Kitasatosporales</taxon>
        <taxon>Streptomycetaceae</taxon>
        <taxon>Streptacidiphilus</taxon>
    </lineage>
</organism>